<dbReference type="RefSeq" id="WP_144933268.1">
    <property type="nucleotide sequence ID" value="NZ_JBHTIU010000003.1"/>
</dbReference>
<keyword evidence="1" id="KW-1133">Transmembrane helix</keyword>
<evidence type="ECO:0008006" key="4">
    <source>
        <dbReference type="Google" id="ProtNLM"/>
    </source>
</evidence>
<keyword evidence="1" id="KW-0472">Membrane</keyword>
<protein>
    <recommendedName>
        <fullName evidence="4">ABC transporter permease</fullName>
    </recommendedName>
</protein>
<gene>
    <name evidence="2" type="ORF">ACFQ03_01570</name>
</gene>
<accession>A0ABW3D3M4</accession>
<reference evidence="3" key="1">
    <citation type="journal article" date="2019" name="Int. J. Syst. Evol. Microbiol.">
        <title>The Global Catalogue of Microorganisms (GCM) 10K type strain sequencing project: providing services to taxonomists for standard genome sequencing and annotation.</title>
        <authorList>
            <consortium name="The Broad Institute Genomics Platform"/>
            <consortium name="The Broad Institute Genome Sequencing Center for Infectious Disease"/>
            <person name="Wu L."/>
            <person name="Ma J."/>
        </authorList>
    </citation>
    <scope>NUCLEOTIDE SEQUENCE [LARGE SCALE GENOMIC DNA]</scope>
    <source>
        <strain evidence="3">CCUG 57263</strain>
    </source>
</reference>
<feature type="transmembrane region" description="Helical" evidence="1">
    <location>
        <begin position="78"/>
        <end position="103"/>
    </location>
</feature>
<keyword evidence="3" id="KW-1185">Reference proteome</keyword>
<feature type="transmembrane region" description="Helical" evidence="1">
    <location>
        <begin position="16"/>
        <end position="35"/>
    </location>
</feature>
<dbReference type="EMBL" id="JBHTIU010000003">
    <property type="protein sequence ID" value="MFD0867837.1"/>
    <property type="molecule type" value="Genomic_DNA"/>
</dbReference>
<feature type="transmembrane region" description="Helical" evidence="1">
    <location>
        <begin position="197"/>
        <end position="222"/>
    </location>
</feature>
<feature type="transmembrane region" description="Helical" evidence="1">
    <location>
        <begin position="228"/>
        <end position="250"/>
    </location>
</feature>
<feature type="transmembrane region" description="Helical" evidence="1">
    <location>
        <begin position="148"/>
        <end position="167"/>
    </location>
</feature>
<evidence type="ECO:0000256" key="1">
    <source>
        <dbReference type="SAM" id="Phobius"/>
    </source>
</evidence>
<evidence type="ECO:0000313" key="3">
    <source>
        <dbReference type="Proteomes" id="UP001597120"/>
    </source>
</evidence>
<name>A0ABW3D3M4_9BACL</name>
<comment type="caution">
    <text evidence="2">The sequence shown here is derived from an EMBL/GenBank/DDBJ whole genome shotgun (WGS) entry which is preliminary data.</text>
</comment>
<dbReference type="Proteomes" id="UP001597120">
    <property type="component" value="Unassembled WGS sequence"/>
</dbReference>
<organism evidence="2 3">
    <name type="scientific">Paenibacillus residui</name>
    <dbReference type="NCBI Taxonomy" id="629724"/>
    <lineage>
        <taxon>Bacteria</taxon>
        <taxon>Bacillati</taxon>
        <taxon>Bacillota</taxon>
        <taxon>Bacilli</taxon>
        <taxon>Bacillales</taxon>
        <taxon>Paenibacillaceae</taxon>
        <taxon>Paenibacillus</taxon>
    </lineage>
</organism>
<evidence type="ECO:0000313" key="2">
    <source>
        <dbReference type="EMBL" id="MFD0867837.1"/>
    </source>
</evidence>
<sequence>MIFVRAFDTLRRNPSLLLYPALMDSAGLAAGWLAVGFIGTSQISVKLILDMGLPSLGHLINVPIIMNSPDFLSRHGGGPVIGLVTLLFLLLTALMQGGYIASLDKALRGERRSFRQFLKDGRRAWVRFILFYIIVALAKTAATTLLVLIFGAVGLFASLVLFLALRIRYIYLELAMVVDHLNIDTGMRRSRFYWKEAPAATAAVVGIYYAVSALFSLLLHAFWHPLVLWAGVWLYAFVMTAVQLSFMLIIHRVREDE</sequence>
<keyword evidence="1" id="KW-0812">Transmembrane</keyword>
<proteinExistence type="predicted"/>
<feature type="transmembrane region" description="Helical" evidence="1">
    <location>
        <begin position="124"/>
        <end position="142"/>
    </location>
</feature>
<feature type="transmembrane region" description="Helical" evidence="1">
    <location>
        <begin position="47"/>
        <end position="66"/>
    </location>
</feature>